<evidence type="ECO:0000313" key="2">
    <source>
        <dbReference type="EMBL" id="KAK1847502.1"/>
    </source>
</evidence>
<keyword evidence="1" id="KW-1133">Transmembrane helix</keyword>
<feature type="transmembrane region" description="Helical" evidence="1">
    <location>
        <begin position="21"/>
        <end position="50"/>
    </location>
</feature>
<accession>A0AAD9EHC1</accession>
<dbReference type="AlphaFoldDB" id="A0AAD9EHC1"/>
<sequence>MKNHMKRRQDRGGRIVEKVRQYGVWIVAALVLVPMQLLILAAITVGFVYICILGARKLGIRLRGGE</sequence>
<keyword evidence="1" id="KW-0812">Transmembrane</keyword>
<protein>
    <submittedName>
        <fullName evidence="2">Uncharacterized protein</fullName>
    </submittedName>
</protein>
<organism evidence="2 3">
    <name type="scientific">Colletotrichum chrysophilum</name>
    <dbReference type="NCBI Taxonomy" id="1836956"/>
    <lineage>
        <taxon>Eukaryota</taxon>
        <taxon>Fungi</taxon>
        <taxon>Dikarya</taxon>
        <taxon>Ascomycota</taxon>
        <taxon>Pezizomycotina</taxon>
        <taxon>Sordariomycetes</taxon>
        <taxon>Hypocreomycetidae</taxon>
        <taxon>Glomerellales</taxon>
        <taxon>Glomerellaceae</taxon>
        <taxon>Colletotrichum</taxon>
        <taxon>Colletotrichum gloeosporioides species complex</taxon>
    </lineage>
</organism>
<proteinExistence type="predicted"/>
<dbReference type="EMBL" id="JAQOWY010000200">
    <property type="protein sequence ID" value="KAK1847502.1"/>
    <property type="molecule type" value="Genomic_DNA"/>
</dbReference>
<evidence type="ECO:0000256" key="1">
    <source>
        <dbReference type="SAM" id="Phobius"/>
    </source>
</evidence>
<keyword evidence="1" id="KW-0472">Membrane</keyword>
<keyword evidence="3" id="KW-1185">Reference proteome</keyword>
<dbReference type="Proteomes" id="UP001243330">
    <property type="component" value="Unassembled WGS sequence"/>
</dbReference>
<evidence type="ECO:0000313" key="3">
    <source>
        <dbReference type="Proteomes" id="UP001243330"/>
    </source>
</evidence>
<name>A0AAD9EHC1_9PEZI</name>
<gene>
    <name evidence="2" type="ORF">CCHR01_09844</name>
</gene>
<reference evidence="2" key="1">
    <citation type="submission" date="2023-01" db="EMBL/GenBank/DDBJ databases">
        <title>Colletotrichum chrysophilum M932 genome sequence.</title>
        <authorList>
            <person name="Baroncelli R."/>
        </authorList>
    </citation>
    <scope>NUCLEOTIDE SEQUENCE</scope>
    <source>
        <strain evidence="2">M932</strain>
    </source>
</reference>
<comment type="caution">
    <text evidence="2">The sequence shown here is derived from an EMBL/GenBank/DDBJ whole genome shotgun (WGS) entry which is preliminary data.</text>
</comment>